<proteinExistence type="inferred from homology"/>
<evidence type="ECO:0000256" key="1">
    <source>
        <dbReference type="ARBA" id="ARBA00007953"/>
    </source>
</evidence>
<comment type="caution">
    <text evidence="6">The sequence shown here is derived from an EMBL/GenBank/DDBJ whole genome shotgun (WGS) entry which is preliminary data.</text>
</comment>
<comment type="similarity">
    <text evidence="1 4">Belongs to the pseudouridine synthase TruD family.</text>
</comment>
<dbReference type="RefSeq" id="WP_283173789.1">
    <property type="nucleotide sequence ID" value="NZ_JAPNOA010000027.1"/>
</dbReference>
<sequence>MTEHESAASAAPVADDRAAAAPQPVHVDLDWPRGWPFTAATGVLKSIPEDFVVDELPLALPTGQGEHVWLHIEKRNANTAWVAARLAEFAGVREMDVGYAGLKDRRAVTTQWFSLYLPKGETPDFRQLDNEEFRILRQQRHERKLRRGDLAGNRFVLRLRNVAGDRAAIEQNLQAIARNGFPNYFGDQRFGHDAGNIHSGIAMLRREIRVRNPTRKGLFLSAVRSWVFNQVLAERVREGNWFSLMAGEVAETQVPTGPLWGRGRPLVSEQQLELEQRVLEPLAEVCNGLEHSGLGQERRDLVVRPAAMQWQWHDGGEHPDLVLEFILGPGFYATALLREVMAVTEPDLSEPQEQEAE</sequence>
<dbReference type="SUPFAM" id="SSF55120">
    <property type="entry name" value="Pseudouridine synthase"/>
    <property type="match status" value="1"/>
</dbReference>
<feature type="domain" description="TRUD" evidence="5">
    <location>
        <begin position="180"/>
        <end position="303"/>
    </location>
</feature>
<dbReference type="PANTHER" id="PTHR47811">
    <property type="entry name" value="TRNA PSEUDOURIDINE SYNTHASE D"/>
    <property type="match status" value="1"/>
</dbReference>
<dbReference type="AlphaFoldDB" id="A0A9X3EE80"/>
<dbReference type="InterPro" id="IPR011760">
    <property type="entry name" value="PsdUridine_synth_TruD_insert"/>
</dbReference>
<protein>
    <recommendedName>
        <fullName evidence="4">tRNA pseudouridine synthase D</fullName>
        <ecNumber evidence="4">5.4.99.27</ecNumber>
    </recommendedName>
    <alternativeName>
        <fullName evidence="4">tRNA pseudouridine(13) synthase</fullName>
    </alternativeName>
    <alternativeName>
        <fullName evidence="4">tRNA pseudouridylate synthase D</fullName>
    </alternativeName>
    <alternativeName>
        <fullName evidence="4">tRNA-uridine isomerase D</fullName>
    </alternativeName>
</protein>
<organism evidence="6 7">
    <name type="scientific">Parathalassolituus penaei</name>
    <dbReference type="NCBI Taxonomy" id="2997323"/>
    <lineage>
        <taxon>Bacteria</taxon>
        <taxon>Pseudomonadati</taxon>
        <taxon>Pseudomonadota</taxon>
        <taxon>Gammaproteobacteria</taxon>
        <taxon>Oceanospirillales</taxon>
        <taxon>Oceanospirillaceae</taxon>
        <taxon>Parathalassolituus</taxon>
    </lineage>
</organism>
<dbReference type="HAMAP" id="MF_01082">
    <property type="entry name" value="TruD"/>
    <property type="match status" value="1"/>
</dbReference>
<keyword evidence="3 4" id="KW-0413">Isomerase</keyword>
<keyword evidence="2 4" id="KW-0819">tRNA processing</keyword>
<feature type="active site" description="Nucleophile" evidence="4">
    <location>
        <position position="104"/>
    </location>
</feature>
<dbReference type="GO" id="GO:0160150">
    <property type="term" value="F:tRNA pseudouridine(13) synthase activity"/>
    <property type="evidence" value="ECO:0007669"/>
    <property type="project" value="UniProtKB-EC"/>
</dbReference>
<dbReference type="InterPro" id="IPR001656">
    <property type="entry name" value="PsdUridine_synth_TruD"/>
</dbReference>
<keyword evidence="7" id="KW-1185">Reference proteome</keyword>
<reference evidence="6" key="1">
    <citation type="submission" date="2022-11" db="EMBL/GenBank/DDBJ databases">
        <title>Parathalassolutuus dongxingensis gen. nov., sp. nov., a novel member of family Oceanospirillaceae isolated from a coastal shrimp pond in Guangxi, China.</title>
        <authorList>
            <person name="Chen H."/>
        </authorList>
    </citation>
    <scope>NUCLEOTIDE SEQUENCE</scope>
    <source>
        <strain evidence="6">G-43</strain>
    </source>
</reference>
<dbReference type="EC" id="5.4.99.27" evidence="4"/>
<dbReference type="InterPro" id="IPR042214">
    <property type="entry name" value="TruD_catalytic"/>
</dbReference>
<dbReference type="Gene3D" id="3.30.2350.20">
    <property type="entry name" value="TruD, catalytic domain"/>
    <property type="match status" value="2"/>
</dbReference>
<dbReference type="CDD" id="cd02575">
    <property type="entry name" value="PseudoU_synth_EcTruD"/>
    <property type="match status" value="1"/>
</dbReference>
<dbReference type="EMBL" id="JAPNOA010000027">
    <property type="protein sequence ID" value="MCY0965576.1"/>
    <property type="molecule type" value="Genomic_DNA"/>
</dbReference>
<dbReference type="PROSITE" id="PS50984">
    <property type="entry name" value="TRUD"/>
    <property type="match status" value="1"/>
</dbReference>
<dbReference type="GO" id="GO:0005829">
    <property type="term" value="C:cytosol"/>
    <property type="evidence" value="ECO:0007669"/>
    <property type="project" value="TreeGrafter"/>
</dbReference>
<dbReference type="GO" id="GO:0003723">
    <property type="term" value="F:RNA binding"/>
    <property type="evidence" value="ECO:0007669"/>
    <property type="project" value="InterPro"/>
</dbReference>
<name>A0A9X3EE80_9GAMM</name>
<dbReference type="Pfam" id="PF01142">
    <property type="entry name" value="TruD"/>
    <property type="match status" value="1"/>
</dbReference>
<evidence type="ECO:0000313" key="7">
    <source>
        <dbReference type="Proteomes" id="UP001150830"/>
    </source>
</evidence>
<gene>
    <name evidence="4" type="primary">truD</name>
    <name evidence="6" type="ORF">OUO13_10280</name>
</gene>
<dbReference type="Proteomes" id="UP001150830">
    <property type="component" value="Unassembled WGS sequence"/>
</dbReference>
<evidence type="ECO:0000313" key="6">
    <source>
        <dbReference type="EMBL" id="MCY0965576.1"/>
    </source>
</evidence>
<accession>A0A9X3EE80</accession>
<evidence type="ECO:0000259" key="5">
    <source>
        <dbReference type="PROSITE" id="PS50984"/>
    </source>
</evidence>
<comment type="function">
    <text evidence="4">Responsible for synthesis of pseudouridine from uracil-13 in transfer RNAs.</text>
</comment>
<dbReference type="InterPro" id="IPR020103">
    <property type="entry name" value="PsdUridine_synth_cat_dom_sf"/>
</dbReference>
<dbReference type="PROSITE" id="PS01268">
    <property type="entry name" value="UPF0024"/>
    <property type="match status" value="1"/>
</dbReference>
<dbReference type="PANTHER" id="PTHR47811:SF1">
    <property type="entry name" value="TRNA PSEUDOURIDINE SYNTHASE D"/>
    <property type="match status" value="1"/>
</dbReference>
<evidence type="ECO:0000256" key="3">
    <source>
        <dbReference type="ARBA" id="ARBA00023235"/>
    </source>
</evidence>
<evidence type="ECO:0000256" key="4">
    <source>
        <dbReference type="HAMAP-Rule" id="MF_01082"/>
    </source>
</evidence>
<dbReference type="InterPro" id="IPR050170">
    <property type="entry name" value="TruD_pseudoU_synthase"/>
</dbReference>
<comment type="catalytic activity">
    <reaction evidence="4">
        <text>uridine(13) in tRNA = pseudouridine(13) in tRNA</text>
        <dbReference type="Rhea" id="RHEA:42540"/>
        <dbReference type="Rhea" id="RHEA-COMP:10105"/>
        <dbReference type="Rhea" id="RHEA-COMP:10106"/>
        <dbReference type="ChEBI" id="CHEBI:65314"/>
        <dbReference type="ChEBI" id="CHEBI:65315"/>
        <dbReference type="EC" id="5.4.99.27"/>
    </reaction>
</comment>
<dbReference type="GO" id="GO:0031119">
    <property type="term" value="P:tRNA pseudouridine synthesis"/>
    <property type="evidence" value="ECO:0007669"/>
    <property type="project" value="UniProtKB-UniRule"/>
</dbReference>
<dbReference type="InterPro" id="IPR020119">
    <property type="entry name" value="PsdUridine_synth_TruD_CS"/>
</dbReference>
<evidence type="ECO:0000256" key="2">
    <source>
        <dbReference type="ARBA" id="ARBA00022694"/>
    </source>
</evidence>